<dbReference type="Pfam" id="PF03401">
    <property type="entry name" value="TctC"/>
    <property type="match status" value="1"/>
</dbReference>
<feature type="chain" id="PRO_5046644622" evidence="2">
    <location>
        <begin position="29"/>
        <end position="324"/>
    </location>
</feature>
<proteinExistence type="inferred from homology"/>
<organism evidence="3 4">
    <name type="scientific">Fuscovulum ytuae</name>
    <dbReference type="NCBI Taxonomy" id="3042299"/>
    <lineage>
        <taxon>Bacteria</taxon>
        <taxon>Pseudomonadati</taxon>
        <taxon>Pseudomonadota</taxon>
        <taxon>Alphaproteobacteria</taxon>
        <taxon>Rhodobacterales</taxon>
        <taxon>Paracoccaceae</taxon>
        <taxon>Fuscovulum</taxon>
    </lineage>
</organism>
<evidence type="ECO:0000313" key="3">
    <source>
        <dbReference type="EMBL" id="WGV16079.1"/>
    </source>
</evidence>
<evidence type="ECO:0000256" key="1">
    <source>
        <dbReference type="ARBA" id="ARBA00006987"/>
    </source>
</evidence>
<sequence>MRFEFGRIAGAAILSAGLAFGVAGQVAAQDYPHDTVTLVTHSSAGGGTDVFLREMVGFLGKAMGANFVVENVTGGSGANAMAKLATSPADGSIFYGTTPTYINTSLLSNPEYDFTDMEGVVNVFMDPQIVFVKADSPFQSLTDLIEAAKADPTAVPFGVTTPGSLDRQVMEQFKQITGVTSPVITHDGGGELLISVLNGTVAVAIGEIQELGPQIEAGEIRLLASYTEERLGNLPDLPTAREQGIDLVVTKFRGIAGPKGIPQDIKDLWAVGIAKVLEDPDFKAWYEAQSLVPTLMPAAEYEPFLNAFAEQQKAFLIQYGILKQ</sequence>
<dbReference type="Gene3D" id="3.40.190.10">
    <property type="entry name" value="Periplasmic binding protein-like II"/>
    <property type="match status" value="1"/>
</dbReference>
<dbReference type="Proteomes" id="UP001230978">
    <property type="component" value="Chromosome"/>
</dbReference>
<reference evidence="3 4" key="1">
    <citation type="submission" date="2023-04" db="EMBL/GenBank/DDBJ databases">
        <title>YMD61, complete Genome.</title>
        <authorList>
            <person name="Zhang J."/>
        </authorList>
    </citation>
    <scope>NUCLEOTIDE SEQUENCE [LARGE SCALE GENOMIC DNA]</scope>
    <source>
        <strain evidence="3 4">YMD61</strain>
    </source>
</reference>
<dbReference type="InterPro" id="IPR005064">
    <property type="entry name" value="BUG"/>
</dbReference>
<dbReference type="SUPFAM" id="SSF53850">
    <property type="entry name" value="Periplasmic binding protein-like II"/>
    <property type="match status" value="1"/>
</dbReference>
<keyword evidence="4" id="KW-1185">Reference proteome</keyword>
<protein>
    <submittedName>
        <fullName evidence="3">Tripartite tricarboxylate transporter substrate binding protein</fullName>
    </submittedName>
</protein>
<dbReference type="InterPro" id="IPR042100">
    <property type="entry name" value="Bug_dom1"/>
</dbReference>
<comment type="similarity">
    <text evidence="1">Belongs to the UPF0065 (bug) family.</text>
</comment>
<dbReference type="RefSeq" id="WP_281466070.1">
    <property type="nucleotide sequence ID" value="NZ_CP124535.1"/>
</dbReference>
<dbReference type="PANTHER" id="PTHR42928:SF5">
    <property type="entry name" value="BLR1237 PROTEIN"/>
    <property type="match status" value="1"/>
</dbReference>
<keyword evidence="2" id="KW-0732">Signal</keyword>
<dbReference type="CDD" id="cd07012">
    <property type="entry name" value="PBP2_Bug_TTT"/>
    <property type="match status" value="1"/>
</dbReference>
<accession>A0ABY8Q5E1</accession>
<dbReference type="PIRSF" id="PIRSF017082">
    <property type="entry name" value="YflP"/>
    <property type="match status" value="1"/>
</dbReference>
<dbReference type="EMBL" id="CP124535">
    <property type="protein sequence ID" value="WGV16079.1"/>
    <property type="molecule type" value="Genomic_DNA"/>
</dbReference>
<gene>
    <name evidence="3" type="ORF">QF092_17800</name>
</gene>
<evidence type="ECO:0000256" key="2">
    <source>
        <dbReference type="SAM" id="SignalP"/>
    </source>
</evidence>
<feature type="signal peptide" evidence="2">
    <location>
        <begin position="1"/>
        <end position="28"/>
    </location>
</feature>
<dbReference type="PANTHER" id="PTHR42928">
    <property type="entry name" value="TRICARBOXYLATE-BINDING PROTEIN"/>
    <property type="match status" value="1"/>
</dbReference>
<evidence type="ECO:0000313" key="4">
    <source>
        <dbReference type="Proteomes" id="UP001230978"/>
    </source>
</evidence>
<name>A0ABY8Q5E1_9RHOB</name>
<dbReference type="Gene3D" id="3.40.190.150">
    <property type="entry name" value="Bordetella uptake gene, domain 1"/>
    <property type="match status" value="1"/>
</dbReference>